<protein>
    <submittedName>
        <fullName evidence="3">Uncharacterized protein</fullName>
    </submittedName>
</protein>
<comment type="caution">
    <text evidence="3">The sequence shown here is derived from an EMBL/GenBank/DDBJ whole genome shotgun (WGS) entry which is preliminary data.</text>
</comment>
<dbReference type="AlphaFoldDB" id="A0A4S4DKD5"/>
<gene>
    <name evidence="3" type="ORF">TEA_010347</name>
</gene>
<reference evidence="3 4" key="1">
    <citation type="journal article" date="2018" name="Proc. Natl. Acad. Sci. U.S.A.">
        <title>Draft genome sequence of Camellia sinensis var. sinensis provides insights into the evolution of the tea genome and tea quality.</title>
        <authorList>
            <person name="Wei C."/>
            <person name="Yang H."/>
            <person name="Wang S."/>
            <person name="Zhao J."/>
            <person name="Liu C."/>
            <person name="Gao L."/>
            <person name="Xia E."/>
            <person name="Lu Y."/>
            <person name="Tai Y."/>
            <person name="She G."/>
            <person name="Sun J."/>
            <person name="Cao H."/>
            <person name="Tong W."/>
            <person name="Gao Q."/>
            <person name="Li Y."/>
            <person name="Deng W."/>
            <person name="Jiang X."/>
            <person name="Wang W."/>
            <person name="Chen Q."/>
            <person name="Zhang S."/>
            <person name="Li H."/>
            <person name="Wu J."/>
            <person name="Wang P."/>
            <person name="Li P."/>
            <person name="Shi C."/>
            <person name="Zheng F."/>
            <person name="Jian J."/>
            <person name="Huang B."/>
            <person name="Shan D."/>
            <person name="Shi M."/>
            <person name="Fang C."/>
            <person name="Yue Y."/>
            <person name="Li F."/>
            <person name="Li D."/>
            <person name="Wei S."/>
            <person name="Han B."/>
            <person name="Jiang C."/>
            <person name="Yin Y."/>
            <person name="Xia T."/>
            <person name="Zhang Z."/>
            <person name="Bennetzen J.L."/>
            <person name="Zhao S."/>
            <person name="Wan X."/>
        </authorList>
    </citation>
    <scope>NUCLEOTIDE SEQUENCE [LARGE SCALE GENOMIC DNA]</scope>
    <source>
        <strain evidence="4">cv. Shuchazao</strain>
        <tissue evidence="3">Leaf</tissue>
    </source>
</reference>
<organism evidence="3 4">
    <name type="scientific">Camellia sinensis var. sinensis</name>
    <name type="common">China tea</name>
    <dbReference type="NCBI Taxonomy" id="542762"/>
    <lineage>
        <taxon>Eukaryota</taxon>
        <taxon>Viridiplantae</taxon>
        <taxon>Streptophyta</taxon>
        <taxon>Embryophyta</taxon>
        <taxon>Tracheophyta</taxon>
        <taxon>Spermatophyta</taxon>
        <taxon>Magnoliopsida</taxon>
        <taxon>eudicotyledons</taxon>
        <taxon>Gunneridae</taxon>
        <taxon>Pentapetalae</taxon>
        <taxon>asterids</taxon>
        <taxon>Ericales</taxon>
        <taxon>Theaceae</taxon>
        <taxon>Camellia</taxon>
    </lineage>
</organism>
<dbReference type="PANTHER" id="PTHR44067:SF12">
    <property type="entry name" value="METHYLTRANSFERASE TYPE 11 DOMAIN-CONTAINING PROTEIN"/>
    <property type="match status" value="1"/>
</dbReference>
<feature type="region of interest" description="Disordered" evidence="1">
    <location>
        <begin position="120"/>
        <end position="148"/>
    </location>
</feature>
<evidence type="ECO:0000256" key="2">
    <source>
        <dbReference type="SAM" id="Phobius"/>
    </source>
</evidence>
<dbReference type="EMBL" id="SDRB02010982">
    <property type="protein sequence ID" value="THG03362.1"/>
    <property type="molecule type" value="Genomic_DNA"/>
</dbReference>
<name>A0A4S4DKD5_CAMSN</name>
<keyword evidence="2" id="KW-1133">Transmembrane helix</keyword>
<proteinExistence type="predicted"/>
<evidence type="ECO:0000256" key="1">
    <source>
        <dbReference type="SAM" id="MobiDB-lite"/>
    </source>
</evidence>
<dbReference type="PANTHER" id="PTHR44067">
    <property type="entry name" value="S-ADENOSYL-L-METHIONINE-DEPENDENT METHYLTRANSFERASE SUPERFAMILY PROTEIN-RELATED"/>
    <property type="match status" value="1"/>
</dbReference>
<keyword evidence="4" id="KW-1185">Reference proteome</keyword>
<dbReference type="Proteomes" id="UP000306102">
    <property type="component" value="Unassembled WGS sequence"/>
</dbReference>
<evidence type="ECO:0000313" key="4">
    <source>
        <dbReference type="Proteomes" id="UP000306102"/>
    </source>
</evidence>
<evidence type="ECO:0000313" key="3">
    <source>
        <dbReference type="EMBL" id="THG03362.1"/>
    </source>
</evidence>
<feature type="transmembrane region" description="Helical" evidence="2">
    <location>
        <begin position="12"/>
        <end position="36"/>
    </location>
</feature>
<sequence length="302" mass="32830">MQKQSNSRPSKCLPGGSVLALFCPLLFITLLTIIMFTSSVSYPHFILNSATNNSDFQPVLLHSLQNQISHLQTQLGVLLEQLHSETSEPKAKYKFSDQVLAIAISIAKLAETLSGLYSNAPNSSNESSNVEEDLSGPKESEVEEGSVPGKVFNSAELHSYISPKPNRINGKKNFLGLEAINPSIRLGCVGMASNTDQFMTYEMYSTCPDDWDLAQKLVTIPVLFQMKRLTEEASTNALIASNFPGEDGKCQPMSLSAEFTIGEVLSLKPGEIRVGLDFSPTTGTFAAIMREKNVTIASATLN</sequence>
<dbReference type="InterPro" id="IPR053223">
    <property type="entry name" value="Prob_Methyltransferase"/>
</dbReference>
<accession>A0A4S4DKD5</accession>
<keyword evidence="2" id="KW-0812">Transmembrane</keyword>
<keyword evidence="2" id="KW-0472">Membrane</keyword>